<comment type="caution">
    <text evidence="3">The sequence shown here is derived from an EMBL/GenBank/DDBJ whole genome shotgun (WGS) entry which is preliminary data.</text>
</comment>
<name>A0A2A2GE43_9BACT</name>
<sequence>MRKNYLWYQFFRYGVIRPALHLFYSDIKVIGREHVPENKPVMFIANHQNSFLDALHIVNNTRHFVHFLTRAEAFGNPILDRFFYSLNMLPVYRARDGFGTIKRNEKIFEECYQCLARNDALLVFAEASQVMGRRIRPLSKGFTRIVFGVEEKYNWELDLQIVPVGISYGNHRKSRTPVRIEYSEPVPALQYKQAYQDDDRETAHQVKMQIEDRLKKLTLHIPNKKYYDLYQLMLDDLESNREELLDPELVNRRATVISNQLNGELVEESRFLLETADQYDLTVRDVVDPVSFDLKDVILSPGYFFSLLNNAPPYQLVRWLVNSYLEDEAFEASVKFLVGLMLPFYYILIAFILFLAGVSLPWIGGYILASLATAPLFVRGKDLLESKLLDKKKRSTLLDDEKFVEQLEKLKDLRSRLFRQQED</sequence>
<gene>
    <name evidence="3" type="ORF">CK503_02840</name>
</gene>
<reference evidence="3 4" key="1">
    <citation type="submission" date="2017-08" db="EMBL/GenBank/DDBJ databases">
        <title>Aliifodinibius alkalisoli sp. nov., isolated from saline alkaline soil.</title>
        <authorList>
            <person name="Liu D."/>
            <person name="Zhang G."/>
        </authorList>
    </citation>
    <scope>NUCLEOTIDE SEQUENCE [LARGE SCALE GENOMIC DNA]</scope>
    <source>
        <strain evidence="3 4">WN023</strain>
    </source>
</reference>
<evidence type="ECO:0000259" key="2">
    <source>
        <dbReference type="SMART" id="SM00563"/>
    </source>
</evidence>
<dbReference type="Proteomes" id="UP000218831">
    <property type="component" value="Unassembled WGS sequence"/>
</dbReference>
<protein>
    <recommendedName>
        <fullName evidence="2">Phospholipid/glycerol acyltransferase domain-containing protein</fullName>
    </recommendedName>
</protein>
<dbReference type="GO" id="GO:0008654">
    <property type="term" value="P:phospholipid biosynthetic process"/>
    <property type="evidence" value="ECO:0007669"/>
    <property type="project" value="TreeGrafter"/>
</dbReference>
<keyword evidence="1" id="KW-0472">Membrane</keyword>
<dbReference type="OrthoDB" id="9806008at2"/>
<keyword evidence="1" id="KW-0812">Transmembrane</keyword>
<dbReference type="PANTHER" id="PTHR31605:SF0">
    <property type="entry name" value="GLYCEROL-3-PHOSPHATE O-ACYLTRANSFERASE 1"/>
    <property type="match status" value="1"/>
</dbReference>
<proteinExistence type="predicted"/>
<evidence type="ECO:0000313" key="4">
    <source>
        <dbReference type="Proteomes" id="UP000218831"/>
    </source>
</evidence>
<dbReference type="SUPFAM" id="SSF69593">
    <property type="entry name" value="Glycerol-3-phosphate (1)-acyltransferase"/>
    <property type="match status" value="1"/>
</dbReference>
<dbReference type="InterPro" id="IPR002123">
    <property type="entry name" value="Plipid/glycerol_acylTrfase"/>
</dbReference>
<dbReference type="RefSeq" id="WP_095605279.1">
    <property type="nucleotide sequence ID" value="NZ_NSKE01000002.1"/>
</dbReference>
<feature type="transmembrane region" description="Helical" evidence="1">
    <location>
        <begin position="336"/>
        <end position="356"/>
    </location>
</feature>
<dbReference type="Pfam" id="PF01553">
    <property type="entry name" value="Acyltransferase"/>
    <property type="match status" value="1"/>
</dbReference>
<dbReference type="EMBL" id="NSKE01000002">
    <property type="protein sequence ID" value="PAU95153.1"/>
    <property type="molecule type" value="Genomic_DNA"/>
</dbReference>
<evidence type="ECO:0000313" key="3">
    <source>
        <dbReference type="EMBL" id="PAU95153.1"/>
    </source>
</evidence>
<accession>A0A2A2GE43</accession>
<keyword evidence="4" id="KW-1185">Reference proteome</keyword>
<dbReference type="GO" id="GO:0016287">
    <property type="term" value="F:glycerone-phosphate O-acyltransferase activity"/>
    <property type="evidence" value="ECO:0007669"/>
    <property type="project" value="TreeGrafter"/>
</dbReference>
<dbReference type="GO" id="GO:0004366">
    <property type="term" value="F:glycerol-3-phosphate O-acyltransferase activity"/>
    <property type="evidence" value="ECO:0007669"/>
    <property type="project" value="TreeGrafter"/>
</dbReference>
<organism evidence="3 4">
    <name type="scientific">Fodinibius salipaludis</name>
    <dbReference type="NCBI Taxonomy" id="2032627"/>
    <lineage>
        <taxon>Bacteria</taxon>
        <taxon>Pseudomonadati</taxon>
        <taxon>Balneolota</taxon>
        <taxon>Balneolia</taxon>
        <taxon>Balneolales</taxon>
        <taxon>Balneolaceae</taxon>
        <taxon>Fodinibius</taxon>
    </lineage>
</organism>
<keyword evidence="1" id="KW-1133">Transmembrane helix</keyword>
<feature type="domain" description="Phospholipid/glycerol acyltransferase" evidence="2">
    <location>
        <begin position="41"/>
        <end position="169"/>
    </location>
</feature>
<dbReference type="SMART" id="SM00563">
    <property type="entry name" value="PlsC"/>
    <property type="match status" value="1"/>
</dbReference>
<dbReference type="AlphaFoldDB" id="A0A2A2GE43"/>
<evidence type="ECO:0000256" key="1">
    <source>
        <dbReference type="SAM" id="Phobius"/>
    </source>
</evidence>
<dbReference type="PANTHER" id="PTHR31605">
    <property type="entry name" value="GLYCEROL-3-PHOSPHATE O-ACYLTRANSFERASE 1"/>
    <property type="match status" value="1"/>
</dbReference>
<dbReference type="InterPro" id="IPR052744">
    <property type="entry name" value="GPAT/DAPAT"/>
</dbReference>